<dbReference type="Gene3D" id="3.10.450.530">
    <property type="entry name" value="Ribonuclease toxin, BrnT, of type II toxin-antitoxin system"/>
    <property type="match status" value="1"/>
</dbReference>
<proteinExistence type="predicted"/>
<dbReference type="Proteomes" id="UP000190435">
    <property type="component" value="Unassembled WGS sequence"/>
</dbReference>
<name>A0A1T0A3C7_9GAMM</name>
<evidence type="ECO:0000313" key="2">
    <source>
        <dbReference type="Proteomes" id="UP000190435"/>
    </source>
</evidence>
<dbReference type="EMBL" id="MUXU01000033">
    <property type="protein sequence ID" value="OOR90195.1"/>
    <property type="molecule type" value="Genomic_DNA"/>
</dbReference>
<dbReference type="Pfam" id="PF04365">
    <property type="entry name" value="BrnT_toxin"/>
    <property type="match status" value="1"/>
</dbReference>
<dbReference type="InterPro" id="IPR038573">
    <property type="entry name" value="BrnT_sf"/>
</dbReference>
<sequence length="99" mass="11633">MDCLELFMIFEWDENKNRSNIQKHKVSFDQAKDIFGVQTTIFVQDEIVDGEQRWKAIGTYNGISYLLVVHTYHSDDGEEYIRIISARKLSTGELTRWLS</sequence>
<accession>A0A1T0A3C7</accession>
<dbReference type="STRING" id="34060.B0181_04790"/>
<evidence type="ECO:0000313" key="1">
    <source>
        <dbReference type="EMBL" id="OOR90195.1"/>
    </source>
</evidence>
<protein>
    <recommendedName>
        <fullName evidence="3">BrnT family toxin</fullName>
    </recommendedName>
</protein>
<organism evidence="1 2">
    <name type="scientific">Moraxella caviae</name>
    <dbReference type="NCBI Taxonomy" id="34060"/>
    <lineage>
        <taxon>Bacteria</taxon>
        <taxon>Pseudomonadati</taxon>
        <taxon>Pseudomonadota</taxon>
        <taxon>Gammaproteobacteria</taxon>
        <taxon>Moraxellales</taxon>
        <taxon>Moraxellaceae</taxon>
        <taxon>Moraxella</taxon>
    </lineage>
</organism>
<gene>
    <name evidence="1" type="ORF">B0181_04790</name>
</gene>
<keyword evidence="2" id="KW-1185">Reference proteome</keyword>
<dbReference type="AlphaFoldDB" id="A0A1T0A3C7"/>
<evidence type="ECO:0008006" key="3">
    <source>
        <dbReference type="Google" id="ProtNLM"/>
    </source>
</evidence>
<reference evidence="1 2" key="1">
    <citation type="submission" date="2017-02" db="EMBL/GenBank/DDBJ databases">
        <title>Draft genome sequence of Moraxella caviae CCUG 355 type strain.</title>
        <authorList>
            <person name="Engstrom-Jakobsson H."/>
            <person name="Salva-Serra F."/>
            <person name="Thorell K."/>
            <person name="Gonzales-Siles L."/>
            <person name="Karlsson R."/>
            <person name="Boulund F."/>
            <person name="Engstrand L."/>
            <person name="Moore E."/>
        </authorList>
    </citation>
    <scope>NUCLEOTIDE SEQUENCE [LARGE SCALE GENOMIC DNA]</scope>
    <source>
        <strain evidence="1 2">CCUG 355</strain>
    </source>
</reference>
<dbReference type="InterPro" id="IPR007460">
    <property type="entry name" value="BrnT_toxin"/>
</dbReference>
<comment type="caution">
    <text evidence="1">The sequence shown here is derived from an EMBL/GenBank/DDBJ whole genome shotgun (WGS) entry which is preliminary data.</text>
</comment>